<evidence type="ECO:0000259" key="7">
    <source>
        <dbReference type="Pfam" id="PF00775"/>
    </source>
</evidence>
<dbReference type="RefSeq" id="WP_185778702.1">
    <property type="nucleotide sequence ID" value="NZ_JACJUU010000002.1"/>
</dbReference>
<evidence type="ECO:0000256" key="6">
    <source>
        <dbReference type="ARBA" id="ARBA00023004"/>
    </source>
</evidence>
<keyword evidence="5" id="KW-0560">Oxidoreductase</keyword>
<accession>A0A842HKR9</accession>
<feature type="domain" description="Catechol dioxygenase N-terminal" evidence="8">
    <location>
        <begin position="20"/>
        <end position="94"/>
    </location>
</feature>
<dbReference type="SUPFAM" id="SSF49482">
    <property type="entry name" value="Aromatic compound dioxygenase"/>
    <property type="match status" value="1"/>
</dbReference>
<dbReference type="Proteomes" id="UP000545386">
    <property type="component" value="Unassembled WGS sequence"/>
</dbReference>
<dbReference type="InterPro" id="IPR050770">
    <property type="entry name" value="Intradiol_RC_Dioxygenase"/>
</dbReference>
<evidence type="ECO:0000259" key="8">
    <source>
        <dbReference type="Pfam" id="PF04444"/>
    </source>
</evidence>
<evidence type="ECO:0000256" key="4">
    <source>
        <dbReference type="ARBA" id="ARBA00022964"/>
    </source>
</evidence>
<comment type="cofactor">
    <cofactor evidence="1">
        <name>Fe(3+)</name>
        <dbReference type="ChEBI" id="CHEBI:29034"/>
    </cofactor>
</comment>
<protein>
    <submittedName>
        <fullName evidence="9">Hydroxyquinol 1,2-dioxygenase</fullName>
    </submittedName>
</protein>
<keyword evidence="3" id="KW-0479">Metal-binding</keyword>
<evidence type="ECO:0000256" key="2">
    <source>
        <dbReference type="ARBA" id="ARBA00007825"/>
    </source>
</evidence>
<reference evidence="9 10" key="1">
    <citation type="submission" date="2020-08" db="EMBL/GenBank/DDBJ databases">
        <title>Paraeoetvoesia sp. YC-7-48 draft genome sequence.</title>
        <authorList>
            <person name="Yao L."/>
        </authorList>
    </citation>
    <scope>NUCLEOTIDE SEQUENCE [LARGE SCALE GENOMIC DNA]</scope>
    <source>
        <strain evidence="10">YC-7-48</strain>
    </source>
</reference>
<comment type="similarity">
    <text evidence="2">Belongs to the intradiol ring-cleavage dioxygenase family.</text>
</comment>
<feature type="domain" description="Intradiol ring-cleavage dioxygenases" evidence="7">
    <location>
        <begin position="100"/>
        <end position="259"/>
    </location>
</feature>
<comment type="caution">
    <text evidence="9">The sequence shown here is derived from an EMBL/GenBank/DDBJ whole genome shotgun (WGS) entry which is preliminary data.</text>
</comment>
<dbReference type="InterPro" id="IPR007535">
    <property type="entry name" value="Catechol_dOase_N"/>
</dbReference>
<sequence length="292" mass="32430">MTSREFTITQEAIDRMTPKDERFGQVMTSLIRHLHDFIRDVQLTEEEWMTAIQFLTKAGQTCTDKRQEFILLSDTLGVSILVDAINNRLPEGATEQTVLGPYYWEGAPHKPMGANIAEGIVGEPCLYSGIVTSLDGKPIEGATLDIWSGDGEGNYDMQLGSDEMRARAVLTTGKDGKFWFWSVKPSFYPVPSDGPVGAMLDAMGRHPNRPGHMHFILRAPGHKTIVTHIFPSDSPYLDTDTVFGVKDGLIVDYIRHEPGTTPTGDTKTVPYHTCHYDFQLAPVSDVEKLKSA</sequence>
<dbReference type="InterPro" id="IPR015889">
    <property type="entry name" value="Intradiol_dOase_core"/>
</dbReference>
<name>A0A842HKR9_9BURK</name>
<dbReference type="GO" id="GO:0008199">
    <property type="term" value="F:ferric iron binding"/>
    <property type="evidence" value="ECO:0007669"/>
    <property type="project" value="InterPro"/>
</dbReference>
<dbReference type="Gene3D" id="2.60.130.10">
    <property type="entry name" value="Aromatic compound dioxygenase"/>
    <property type="match status" value="1"/>
</dbReference>
<dbReference type="PANTHER" id="PTHR33711">
    <property type="entry name" value="DIOXYGENASE, PUTATIVE (AFU_ORTHOLOGUE AFUA_2G02910)-RELATED"/>
    <property type="match status" value="1"/>
</dbReference>
<dbReference type="EMBL" id="JACJUU010000002">
    <property type="protein sequence ID" value="MBC2768886.1"/>
    <property type="molecule type" value="Genomic_DNA"/>
</dbReference>
<evidence type="ECO:0000313" key="10">
    <source>
        <dbReference type="Proteomes" id="UP000545386"/>
    </source>
</evidence>
<dbReference type="Pfam" id="PF04444">
    <property type="entry name" value="Dioxygenase_N"/>
    <property type="match status" value="1"/>
</dbReference>
<keyword evidence="6" id="KW-0408">Iron</keyword>
<dbReference type="Pfam" id="PF00775">
    <property type="entry name" value="Dioxygenase_C"/>
    <property type="match status" value="1"/>
</dbReference>
<evidence type="ECO:0000256" key="5">
    <source>
        <dbReference type="ARBA" id="ARBA00023002"/>
    </source>
</evidence>
<evidence type="ECO:0000256" key="1">
    <source>
        <dbReference type="ARBA" id="ARBA00001965"/>
    </source>
</evidence>
<keyword evidence="4 9" id="KW-0223">Dioxygenase</keyword>
<evidence type="ECO:0000313" key="9">
    <source>
        <dbReference type="EMBL" id="MBC2768886.1"/>
    </source>
</evidence>
<dbReference type="PANTHER" id="PTHR33711:SF7">
    <property type="entry name" value="INTRADIOL RING-CLEAVAGE DIOXYGENASES DOMAIN-CONTAINING PROTEIN-RELATED"/>
    <property type="match status" value="1"/>
</dbReference>
<dbReference type="GO" id="GO:0009712">
    <property type="term" value="P:catechol-containing compound metabolic process"/>
    <property type="evidence" value="ECO:0007669"/>
    <property type="project" value="InterPro"/>
</dbReference>
<dbReference type="GO" id="GO:0018576">
    <property type="term" value="F:catechol 1,2-dioxygenase activity"/>
    <property type="evidence" value="ECO:0007669"/>
    <property type="project" value="InterPro"/>
</dbReference>
<keyword evidence="10" id="KW-1185">Reference proteome</keyword>
<proteinExistence type="inferred from homology"/>
<gene>
    <name evidence="9" type="ORF">GTU67_03030</name>
</gene>
<dbReference type="InterPro" id="IPR000627">
    <property type="entry name" value="Intradiol_dOase_C"/>
</dbReference>
<organism evidence="9 10">
    <name type="scientific">Pusillimonas minor</name>
    <dbReference type="NCBI Taxonomy" id="2697024"/>
    <lineage>
        <taxon>Bacteria</taxon>
        <taxon>Pseudomonadati</taxon>
        <taxon>Pseudomonadota</taxon>
        <taxon>Betaproteobacteria</taxon>
        <taxon>Burkholderiales</taxon>
        <taxon>Alcaligenaceae</taxon>
        <taxon>Pusillimonas</taxon>
    </lineage>
</organism>
<evidence type="ECO:0000256" key="3">
    <source>
        <dbReference type="ARBA" id="ARBA00022723"/>
    </source>
</evidence>
<dbReference type="AlphaFoldDB" id="A0A842HKR9"/>